<dbReference type="PANTHER" id="PTHR31917:SF163">
    <property type="entry name" value="AGENET DOMAIN PROTEIN"/>
    <property type="match status" value="1"/>
</dbReference>
<proteinExistence type="predicted"/>
<dbReference type="InterPro" id="IPR014002">
    <property type="entry name" value="Agenet_dom_plant"/>
</dbReference>
<dbReference type="OrthoDB" id="663550at2759"/>
<dbReference type="SMART" id="SM00743">
    <property type="entry name" value="Agenet"/>
    <property type="match status" value="2"/>
</dbReference>
<comment type="subcellular location">
    <subcellularLocation>
        <location evidence="1">Nucleus</location>
    </subcellularLocation>
</comment>
<dbReference type="KEGG" id="lang:109327965"/>
<dbReference type="InterPro" id="IPR005491">
    <property type="entry name" value="ENT_dom"/>
</dbReference>
<evidence type="ECO:0000256" key="2">
    <source>
        <dbReference type="ARBA" id="ARBA00023242"/>
    </source>
</evidence>
<feature type="domain" description="ENT" evidence="3">
    <location>
        <begin position="347"/>
        <end position="408"/>
    </location>
</feature>
<dbReference type="OMA" id="NCASGDI"/>
<dbReference type="Proteomes" id="UP000188354">
    <property type="component" value="Chromosome LG15"/>
</dbReference>
<dbReference type="EMBL" id="CM007375">
    <property type="protein sequence ID" value="OIV96498.1"/>
    <property type="molecule type" value="Genomic_DNA"/>
</dbReference>
<name>A0A1J7H7U7_LUPAN</name>
<dbReference type="STRING" id="3871.A0A1J7H7U7"/>
<dbReference type="Gramene" id="OIV96498">
    <property type="protein sequence ID" value="OIV96498"/>
    <property type="gene ID" value="TanjilG_07890"/>
</dbReference>
<evidence type="ECO:0000313" key="4">
    <source>
        <dbReference type="EMBL" id="OIV96498.1"/>
    </source>
</evidence>
<dbReference type="InterPro" id="IPR008395">
    <property type="entry name" value="Agenet-like_dom"/>
</dbReference>
<dbReference type="Pfam" id="PF05641">
    <property type="entry name" value="Agenet"/>
    <property type="match status" value="1"/>
</dbReference>
<dbReference type="SUPFAM" id="SSF158639">
    <property type="entry name" value="ENT-like"/>
    <property type="match status" value="1"/>
</dbReference>
<dbReference type="AlphaFoldDB" id="A0A1J7H7U7"/>
<dbReference type="GO" id="GO:0005634">
    <property type="term" value="C:nucleus"/>
    <property type="evidence" value="ECO:0007669"/>
    <property type="project" value="UniProtKB-SubCell"/>
</dbReference>
<reference evidence="4 5" key="1">
    <citation type="journal article" date="2017" name="Plant Biotechnol. J.">
        <title>A comprehensive draft genome sequence for lupin (Lupinus angustifolius), an emerging health food: insights into plant-microbe interactions and legume evolution.</title>
        <authorList>
            <person name="Hane J.K."/>
            <person name="Ming Y."/>
            <person name="Kamphuis L.G."/>
            <person name="Nelson M.N."/>
            <person name="Garg G."/>
            <person name="Atkins C.A."/>
            <person name="Bayer P.E."/>
            <person name="Bravo A."/>
            <person name="Bringans S."/>
            <person name="Cannon S."/>
            <person name="Edwards D."/>
            <person name="Foley R."/>
            <person name="Gao L.L."/>
            <person name="Harrison M.J."/>
            <person name="Huang W."/>
            <person name="Hurgobin B."/>
            <person name="Li S."/>
            <person name="Liu C.W."/>
            <person name="McGrath A."/>
            <person name="Morahan G."/>
            <person name="Murray J."/>
            <person name="Weller J."/>
            <person name="Jian J."/>
            <person name="Singh K.B."/>
        </authorList>
    </citation>
    <scope>NUCLEOTIDE SEQUENCE [LARGE SCALE GENOMIC DNA]</scope>
    <source>
        <strain evidence="5">cv. Tanjil</strain>
        <tissue evidence="4">Whole plant</tissue>
    </source>
</reference>
<evidence type="ECO:0000313" key="5">
    <source>
        <dbReference type="Proteomes" id="UP000188354"/>
    </source>
</evidence>
<keyword evidence="5" id="KW-1185">Reference proteome</keyword>
<dbReference type="Pfam" id="PF03735">
    <property type="entry name" value="ENT"/>
    <property type="match status" value="1"/>
</dbReference>
<sequence>MRFKKCSKVEVLANTKEFCVEWRCARIISGNGHNYSVRYDGSRMKNEAGVERVPRNAIRPCPPLIKGVKGWEANDVVEVYDDGSWTAAIVLKLIGGDFYLVRLCISCKELEVQKINTRIRQSWHNGEWVVKPLVSDRSGNSGVGKPGWNSISNSCKVIPEVQHVSTEISQQGSNDRLIGLDASDRWEPRPASSTTLKRVSSYCSTPVDAYPRKIRVVINKGEHERFKAVSTAPLMEKVDAFAYPQNELGDKCMHVSFTNGSNQYYALGKGNHSKVSNHFLERNEESVYSCSNVSSVGSCSVISNSTNNFSSGMLAGPCQDEDALSSDAESVDTTRDKGFPISPREVTPEKIHRLELHAYRSTLEVMYASSCLSWKQEELLTDLRILLHISNAEHLMELKKLISACPHL</sequence>
<keyword evidence="2" id="KW-0539">Nucleus</keyword>
<organism evidence="4 5">
    <name type="scientific">Lupinus angustifolius</name>
    <name type="common">Narrow-leaved blue lupine</name>
    <dbReference type="NCBI Taxonomy" id="3871"/>
    <lineage>
        <taxon>Eukaryota</taxon>
        <taxon>Viridiplantae</taxon>
        <taxon>Streptophyta</taxon>
        <taxon>Embryophyta</taxon>
        <taxon>Tracheophyta</taxon>
        <taxon>Spermatophyta</taxon>
        <taxon>Magnoliopsida</taxon>
        <taxon>eudicotyledons</taxon>
        <taxon>Gunneridae</taxon>
        <taxon>Pentapetalae</taxon>
        <taxon>rosids</taxon>
        <taxon>fabids</taxon>
        <taxon>Fabales</taxon>
        <taxon>Fabaceae</taxon>
        <taxon>Papilionoideae</taxon>
        <taxon>50 kb inversion clade</taxon>
        <taxon>genistoids sensu lato</taxon>
        <taxon>core genistoids</taxon>
        <taxon>Genisteae</taxon>
        <taxon>Lupinus</taxon>
    </lineage>
</organism>
<dbReference type="SMART" id="SM01191">
    <property type="entry name" value="ENT"/>
    <property type="match status" value="1"/>
</dbReference>
<accession>A0A1J7H7U7</accession>
<gene>
    <name evidence="4" type="ORF">TanjilG_07890</name>
</gene>
<protein>
    <recommendedName>
        <fullName evidence="3">ENT domain-containing protein</fullName>
    </recommendedName>
</protein>
<dbReference type="PANTHER" id="PTHR31917">
    <property type="entry name" value="AGENET DOMAIN-CONTAINING PROTEIN-RELATED"/>
    <property type="match status" value="1"/>
</dbReference>
<evidence type="ECO:0000256" key="1">
    <source>
        <dbReference type="ARBA" id="ARBA00004123"/>
    </source>
</evidence>
<dbReference type="PROSITE" id="PS51138">
    <property type="entry name" value="ENT"/>
    <property type="match status" value="1"/>
</dbReference>
<evidence type="ECO:0000259" key="3">
    <source>
        <dbReference type="PROSITE" id="PS51138"/>
    </source>
</evidence>
<dbReference type="InterPro" id="IPR036142">
    <property type="entry name" value="ENT_dom-like_sf"/>
</dbReference>
<dbReference type="Gene3D" id="1.10.1240.40">
    <property type="entry name" value="ENT domain"/>
    <property type="match status" value="1"/>
</dbReference>